<protein>
    <submittedName>
        <fullName evidence="1">Uncharacterized protein</fullName>
    </submittedName>
</protein>
<dbReference type="Proteomes" id="UP000326241">
    <property type="component" value="Unassembled WGS sequence"/>
</dbReference>
<dbReference type="AlphaFoldDB" id="A0A5E6PD28"/>
<dbReference type="EMBL" id="CABVGZ010000002">
    <property type="protein sequence ID" value="VVM41286.1"/>
    <property type="molecule type" value="Genomic_DNA"/>
</dbReference>
<reference evidence="1 2" key="1">
    <citation type="submission" date="2019-09" db="EMBL/GenBank/DDBJ databases">
        <authorList>
            <person name="Chandra G."/>
            <person name="Truman W A."/>
        </authorList>
    </citation>
    <scope>NUCLEOTIDE SEQUENCE [LARGE SCALE GENOMIC DNA]</scope>
    <source>
        <strain evidence="1">PS624</strain>
    </source>
</reference>
<sequence>MKALSYYDAVPDTMTAQDLRHEFSSVIDNAPIKRKKRHECLQALWALSDRQWHTYTALEEPLKTQVDTFLIACWDGFDLACVELVISISAGLGLQGTHDFILSRKADEVSFEVAEAIKDAIAELGTDVSDPYSGMRLSAQ</sequence>
<organism evidence="1 2">
    <name type="scientific">Pseudomonas fluorescens</name>
    <dbReference type="NCBI Taxonomy" id="294"/>
    <lineage>
        <taxon>Bacteria</taxon>
        <taxon>Pseudomonadati</taxon>
        <taxon>Pseudomonadota</taxon>
        <taxon>Gammaproteobacteria</taxon>
        <taxon>Pseudomonadales</taxon>
        <taxon>Pseudomonadaceae</taxon>
        <taxon>Pseudomonas</taxon>
    </lineage>
</organism>
<evidence type="ECO:0000313" key="1">
    <source>
        <dbReference type="EMBL" id="VVM41286.1"/>
    </source>
</evidence>
<proteinExistence type="predicted"/>
<accession>A0A5E6PD28</accession>
<name>A0A5E6PD28_PSEFL</name>
<evidence type="ECO:0000313" key="2">
    <source>
        <dbReference type="Proteomes" id="UP000326241"/>
    </source>
</evidence>
<gene>
    <name evidence="1" type="ORF">PS624_00289</name>
</gene>
<dbReference type="RefSeq" id="WP_150773876.1">
    <property type="nucleotide sequence ID" value="NZ_CABVGZ010000002.1"/>
</dbReference>